<comment type="caution">
    <text evidence="1">The sequence shown here is derived from an EMBL/GenBank/DDBJ whole genome shotgun (WGS) entry which is preliminary data.</text>
</comment>
<gene>
    <name evidence="1" type="ORF">MSAN_02529700</name>
</gene>
<evidence type="ECO:0000313" key="1">
    <source>
        <dbReference type="EMBL" id="KAF7324247.1"/>
    </source>
</evidence>
<sequence>MLQRHIVAPQLHIAGGMRRNFEKRLAYGWHSIGSDLRKMTWIGRIERNVLVYLTQSTVKNMLTKLHASSACAVEMHTSKNMEREAYEERKTQKKIAREEKAAAIAQEMAEQQARDEAQAARRALLSEELDGIIMRKKQRLEEEAAHNHTLALEHML</sequence>
<evidence type="ECO:0000313" key="2">
    <source>
        <dbReference type="Proteomes" id="UP000623467"/>
    </source>
</evidence>
<reference evidence="1" key="1">
    <citation type="submission" date="2020-05" db="EMBL/GenBank/DDBJ databases">
        <title>Mycena genomes resolve the evolution of fungal bioluminescence.</title>
        <authorList>
            <person name="Tsai I.J."/>
        </authorList>
    </citation>
    <scope>NUCLEOTIDE SEQUENCE</scope>
    <source>
        <strain evidence="1">160909Yilan</strain>
    </source>
</reference>
<dbReference type="Proteomes" id="UP000623467">
    <property type="component" value="Unassembled WGS sequence"/>
</dbReference>
<dbReference type="AlphaFoldDB" id="A0A8H6TWT9"/>
<organism evidence="1 2">
    <name type="scientific">Mycena sanguinolenta</name>
    <dbReference type="NCBI Taxonomy" id="230812"/>
    <lineage>
        <taxon>Eukaryota</taxon>
        <taxon>Fungi</taxon>
        <taxon>Dikarya</taxon>
        <taxon>Basidiomycota</taxon>
        <taxon>Agaricomycotina</taxon>
        <taxon>Agaricomycetes</taxon>
        <taxon>Agaricomycetidae</taxon>
        <taxon>Agaricales</taxon>
        <taxon>Marasmiineae</taxon>
        <taxon>Mycenaceae</taxon>
        <taxon>Mycena</taxon>
    </lineage>
</organism>
<name>A0A8H6TWT9_9AGAR</name>
<keyword evidence="2" id="KW-1185">Reference proteome</keyword>
<protein>
    <submittedName>
        <fullName evidence="1">Uncharacterized protein</fullName>
    </submittedName>
</protein>
<accession>A0A8H6TWT9</accession>
<dbReference type="EMBL" id="JACAZH010000126">
    <property type="protein sequence ID" value="KAF7324247.1"/>
    <property type="molecule type" value="Genomic_DNA"/>
</dbReference>
<proteinExistence type="predicted"/>